<reference evidence="8 9" key="2">
    <citation type="journal article" date="2017" name="Nature">
        <title>The Apostasia genome and the evolution of orchids.</title>
        <authorList>
            <person name="Zhang G.Q."/>
            <person name="Liu K.W."/>
            <person name="Li Z."/>
            <person name="Lohaus R."/>
            <person name="Hsiao Y.Y."/>
            <person name="Niu S.C."/>
            <person name="Wang J.Y."/>
            <person name="Lin Y.C."/>
            <person name="Xu Q."/>
            <person name="Chen L.J."/>
            <person name="Yoshida K."/>
            <person name="Fujiwara S."/>
            <person name="Wang Z.W."/>
            <person name="Zhang Y.Q."/>
            <person name="Mitsuda N."/>
            <person name="Wang M."/>
            <person name="Liu G.H."/>
            <person name="Pecoraro L."/>
            <person name="Huang H.X."/>
            <person name="Xiao X.J."/>
            <person name="Lin M."/>
            <person name="Wu X.Y."/>
            <person name="Wu W.L."/>
            <person name="Chen Y.Y."/>
            <person name="Chang S.B."/>
            <person name="Sakamoto S."/>
            <person name="Ohme-Takagi M."/>
            <person name="Yagi M."/>
            <person name="Zeng S.J."/>
            <person name="Shen C.Y."/>
            <person name="Yeh C.M."/>
            <person name="Luo Y.B."/>
            <person name="Tsai W.C."/>
            <person name="Van de Peer Y."/>
            <person name="Liu Z.J."/>
        </authorList>
    </citation>
    <scope>NUCLEOTIDE SEQUENCE [LARGE SCALE GENOMIC DNA]</scope>
    <source>
        <tissue evidence="8">The whole plant</tissue>
    </source>
</reference>
<feature type="domain" description="Amino acid transporter transmembrane" evidence="7">
    <location>
        <begin position="1"/>
        <end position="359"/>
    </location>
</feature>
<feature type="transmembrane region" description="Helical" evidence="6">
    <location>
        <begin position="283"/>
        <end position="302"/>
    </location>
</feature>
<evidence type="ECO:0000313" key="8">
    <source>
        <dbReference type="EMBL" id="PKU79170.1"/>
    </source>
</evidence>
<evidence type="ECO:0000256" key="5">
    <source>
        <dbReference type="ARBA" id="ARBA00023136"/>
    </source>
</evidence>
<evidence type="ECO:0000256" key="3">
    <source>
        <dbReference type="ARBA" id="ARBA00022970"/>
    </source>
</evidence>
<evidence type="ECO:0000256" key="1">
    <source>
        <dbReference type="ARBA" id="ARBA00004141"/>
    </source>
</evidence>
<dbReference type="Pfam" id="PF01490">
    <property type="entry name" value="Aa_trans"/>
    <property type="match status" value="1"/>
</dbReference>
<keyword evidence="2 6" id="KW-0812">Transmembrane</keyword>
<sequence length="367" mass="40158">MPFAFAAGGWLSLAAILTVAATCAYTAWLLKRCIENNLLIKTYPAIGELAFGSTGRILMTLLMNVELYFTVIGMLIIEGDNIERIFPSTKIHLAGLNIKGRQAFVVLVTLILLPTTWPRNLRVLSYLSLGSFLVSFFILSTVFWAGAVDGVGFHESGDVFIMNGMPTTLSLLVFSYGGHTIMPTIFSSMENPSKVTIIFSIAFTICTIHYLLMGIIGYLMFGGATKSIITLNLPRNKMSSKIATWTVIVIPVVKYALAIMPVINSLEEHCKITKRISSIMLRTSLVLSTAIIAIAVPFFAYVISLTGSLITCAATIFLPCFCYMKIFKSSMKWGVEMLLIICVIVAGAIVSILGTYVSIKDIIHDIN</sequence>
<feature type="transmembrane region" description="Helical" evidence="6">
    <location>
        <begin position="197"/>
        <end position="221"/>
    </location>
</feature>
<dbReference type="Proteomes" id="UP000233837">
    <property type="component" value="Unassembled WGS sequence"/>
</dbReference>
<organism evidence="8 9">
    <name type="scientific">Dendrobium catenatum</name>
    <dbReference type="NCBI Taxonomy" id="906689"/>
    <lineage>
        <taxon>Eukaryota</taxon>
        <taxon>Viridiplantae</taxon>
        <taxon>Streptophyta</taxon>
        <taxon>Embryophyta</taxon>
        <taxon>Tracheophyta</taxon>
        <taxon>Spermatophyta</taxon>
        <taxon>Magnoliopsida</taxon>
        <taxon>Liliopsida</taxon>
        <taxon>Asparagales</taxon>
        <taxon>Orchidaceae</taxon>
        <taxon>Epidendroideae</taxon>
        <taxon>Malaxideae</taxon>
        <taxon>Dendrobiinae</taxon>
        <taxon>Dendrobium</taxon>
    </lineage>
</organism>
<evidence type="ECO:0000256" key="2">
    <source>
        <dbReference type="ARBA" id="ARBA00022692"/>
    </source>
</evidence>
<feature type="transmembrane region" description="Helical" evidence="6">
    <location>
        <begin position="338"/>
        <end position="359"/>
    </location>
</feature>
<comment type="subcellular location">
    <subcellularLocation>
        <location evidence="1">Membrane</location>
        <topology evidence="1">Multi-pass membrane protein</topology>
    </subcellularLocation>
</comment>
<keyword evidence="3" id="KW-0029">Amino-acid transport</keyword>
<name>A0A2I0WU33_9ASPA</name>
<protein>
    <submittedName>
        <fullName evidence="8">Lysine histidine transporter-like 3</fullName>
    </submittedName>
</protein>
<proteinExistence type="predicted"/>
<evidence type="ECO:0000313" key="9">
    <source>
        <dbReference type="Proteomes" id="UP000233837"/>
    </source>
</evidence>
<dbReference type="GO" id="GO:0005774">
    <property type="term" value="C:vacuolar membrane"/>
    <property type="evidence" value="ECO:0007669"/>
    <property type="project" value="TreeGrafter"/>
</dbReference>
<evidence type="ECO:0000259" key="7">
    <source>
        <dbReference type="Pfam" id="PF01490"/>
    </source>
</evidence>
<reference evidence="8 9" key="1">
    <citation type="journal article" date="2016" name="Sci. Rep.">
        <title>The Dendrobium catenatum Lindl. genome sequence provides insights into polysaccharide synthase, floral development and adaptive evolution.</title>
        <authorList>
            <person name="Zhang G.Q."/>
            <person name="Xu Q."/>
            <person name="Bian C."/>
            <person name="Tsai W.C."/>
            <person name="Yeh C.M."/>
            <person name="Liu K.W."/>
            <person name="Yoshida K."/>
            <person name="Zhang L.S."/>
            <person name="Chang S.B."/>
            <person name="Chen F."/>
            <person name="Shi Y."/>
            <person name="Su Y.Y."/>
            <person name="Zhang Y.Q."/>
            <person name="Chen L.J."/>
            <person name="Yin Y."/>
            <person name="Lin M."/>
            <person name="Huang H."/>
            <person name="Deng H."/>
            <person name="Wang Z.W."/>
            <person name="Zhu S.L."/>
            <person name="Zhao X."/>
            <person name="Deng C."/>
            <person name="Niu S.C."/>
            <person name="Huang J."/>
            <person name="Wang M."/>
            <person name="Liu G.H."/>
            <person name="Yang H.J."/>
            <person name="Xiao X.J."/>
            <person name="Hsiao Y.Y."/>
            <person name="Wu W.L."/>
            <person name="Chen Y.Y."/>
            <person name="Mitsuda N."/>
            <person name="Ohme-Takagi M."/>
            <person name="Luo Y.B."/>
            <person name="Van de Peer Y."/>
            <person name="Liu Z.J."/>
        </authorList>
    </citation>
    <scope>NUCLEOTIDE SEQUENCE [LARGE SCALE GENOMIC DNA]</scope>
    <source>
        <tissue evidence="8">The whole plant</tissue>
    </source>
</reference>
<dbReference type="PANTHER" id="PTHR22950">
    <property type="entry name" value="AMINO ACID TRANSPORTER"/>
    <property type="match status" value="1"/>
</dbReference>
<accession>A0A2I0WU33</accession>
<dbReference type="EMBL" id="KZ502442">
    <property type="protein sequence ID" value="PKU79170.1"/>
    <property type="molecule type" value="Genomic_DNA"/>
</dbReference>
<dbReference type="PANTHER" id="PTHR22950:SF698">
    <property type="entry name" value="AMINO ACID TRANSPORTER TRANSMEMBRANE DOMAIN-CONTAINING PROTEIN"/>
    <property type="match status" value="1"/>
</dbReference>
<dbReference type="InterPro" id="IPR013057">
    <property type="entry name" value="AA_transpt_TM"/>
</dbReference>
<dbReference type="GO" id="GO:0015179">
    <property type="term" value="F:L-amino acid transmembrane transporter activity"/>
    <property type="evidence" value="ECO:0007669"/>
    <property type="project" value="TreeGrafter"/>
</dbReference>
<feature type="transmembrane region" description="Helical" evidence="6">
    <location>
        <begin position="159"/>
        <end position="177"/>
    </location>
</feature>
<feature type="transmembrane region" description="Helical" evidence="6">
    <location>
        <begin position="57"/>
        <end position="77"/>
    </location>
</feature>
<keyword evidence="9" id="KW-1185">Reference proteome</keyword>
<dbReference type="AlphaFoldDB" id="A0A2I0WU33"/>
<evidence type="ECO:0000256" key="4">
    <source>
        <dbReference type="ARBA" id="ARBA00022989"/>
    </source>
</evidence>
<keyword evidence="3" id="KW-0813">Transport</keyword>
<keyword evidence="4 6" id="KW-1133">Transmembrane helix</keyword>
<evidence type="ECO:0000256" key="6">
    <source>
        <dbReference type="SAM" id="Phobius"/>
    </source>
</evidence>
<keyword evidence="5 6" id="KW-0472">Membrane</keyword>
<gene>
    <name evidence="8" type="ORF">MA16_Dca000514</name>
</gene>
<feature type="transmembrane region" description="Helical" evidence="6">
    <location>
        <begin position="123"/>
        <end position="147"/>
    </location>
</feature>
<feature type="transmembrane region" description="Helical" evidence="6">
    <location>
        <begin position="242"/>
        <end position="263"/>
    </location>
</feature>